<evidence type="ECO:0000313" key="1">
    <source>
        <dbReference type="EMBL" id="PWN02573.1"/>
    </source>
</evidence>
<protein>
    <recommendedName>
        <fullName evidence="3">JAB domain-containing protein</fullName>
    </recommendedName>
</protein>
<dbReference type="OrthoDB" id="4138702at2"/>
<comment type="caution">
    <text evidence="1">The sequence shown here is derived from an EMBL/GenBank/DDBJ whole genome shotgun (WGS) entry which is preliminary data.</text>
</comment>
<sequence length="161" mass="17311">MTILRLGADAVDVLVGDAARYGALGVETGALLLTPPDDPTVTVVALAGTAGIDRHPQLLVFSSAALNPLFSYAEDNSLQLRAQLHSHRHKAFLSHTDKTGNIRVPGFIASVIPNFATPATDPATWGWWTFEDGDWQPIEPATITTHTTMVITFDADGVREH</sequence>
<evidence type="ECO:0008006" key="3">
    <source>
        <dbReference type="Google" id="ProtNLM"/>
    </source>
</evidence>
<keyword evidence="2" id="KW-1185">Reference proteome</keyword>
<accession>A0A316TDP3</accession>
<dbReference type="Gene3D" id="3.40.140.10">
    <property type="entry name" value="Cytidine Deaminase, domain 2"/>
    <property type="match status" value="1"/>
</dbReference>
<name>A0A316TDP3_9ACTN</name>
<dbReference type="RefSeq" id="WP_109694237.1">
    <property type="nucleotide sequence ID" value="NZ_QGDD01000005.1"/>
</dbReference>
<dbReference type="AlphaFoldDB" id="A0A316TDP3"/>
<proteinExistence type="predicted"/>
<reference evidence="1 2" key="1">
    <citation type="submission" date="2018-05" db="EMBL/GenBank/DDBJ databases">
        <title>Nocardioides silvaticus genome.</title>
        <authorList>
            <person name="Li C."/>
            <person name="Wang G."/>
        </authorList>
    </citation>
    <scope>NUCLEOTIDE SEQUENCE [LARGE SCALE GENOMIC DNA]</scope>
    <source>
        <strain evidence="1 2">CCTCC AB 2018079</strain>
    </source>
</reference>
<evidence type="ECO:0000313" key="2">
    <source>
        <dbReference type="Proteomes" id="UP000245507"/>
    </source>
</evidence>
<organism evidence="1 2">
    <name type="scientific">Nocardioides silvaticus</name>
    <dbReference type="NCBI Taxonomy" id="2201891"/>
    <lineage>
        <taxon>Bacteria</taxon>
        <taxon>Bacillati</taxon>
        <taxon>Actinomycetota</taxon>
        <taxon>Actinomycetes</taxon>
        <taxon>Propionibacteriales</taxon>
        <taxon>Nocardioidaceae</taxon>
        <taxon>Nocardioides</taxon>
    </lineage>
</organism>
<dbReference type="Proteomes" id="UP000245507">
    <property type="component" value="Unassembled WGS sequence"/>
</dbReference>
<gene>
    <name evidence="1" type="ORF">DJ010_12725</name>
</gene>
<dbReference type="EMBL" id="QGDD01000005">
    <property type="protein sequence ID" value="PWN02573.1"/>
    <property type="molecule type" value="Genomic_DNA"/>
</dbReference>